<evidence type="ECO:0000313" key="2">
    <source>
        <dbReference type="EMBL" id="SDG55118.1"/>
    </source>
</evidence>
<dbReference type="Proteomes" id="UP000198656">
    <property type="component" value="Unassembled WGS sequence"/>
</dbReference>
<dbReference type="OrthoDB" id="1954703at2"/>
<name>A0A1G7V6C3_9FIRM</name>
<proteinExistence type="predicted"/>
<dbReference type="EMBL" id="FNCP01000004">
    <property type="protein sequence ID" value="SDG55118.1"/>
    <property type="molecule type" value="Genomic_DNA"/>
</dbReference>
<evidence type="ECO:0000259" key="1">
    <source>
        <dbReference type="Pfam" id="PF07872"/>
    </source>
</evidence>
<dbReference type="STRING" id="1121419.SAMN05443529_10417"/>
<feature type="domain" description="DUF1659" evidence="1">
    <location>
        <begin position="3"/>
        <end position="73"/>
    </location>
</feature>
<gene>
    <name evidence="2" type="ORF">SAMN05443529_10417</name>
</gene>
<keyword evidence="3" id="KW-1185">Reference proteome</keyword>
<organism evidence="2 3">
    <name type="scientific">Desulfosporosinus hippei DSM 8344</name>
    <dbReference type="NCBI Taxonomy" id="1121419"/>
    <lineage>
        <taxon>Bacteria</taxon>
        <taxon>Bacillati</taxon>
        <taxon>Bacillota</taxon>
        <taxon>Clostridia</taxon>
        <taxon>Eubacteriales</taxon>
        <taxon>Desulfitobacteriaceae</taxon>
        <taxon>Desulfosporosinus</taxon>
    </lineage>
</organism>
<reference evidence="3" key="1">
    <citation type="submission" date="2016-10" db="EMBL/GenBank/DDBJ databases">
        <authorList>
            <person name="Varghese N."/>
            <person name="Submissions S."/>
        </authorList>
    </citation>
    <scope>NUCLEOTIDE SEQUENCE [LARGE SCALE GENOMIC DNA]</scope>
    <source>
        <strain evidence="3">DSM 8344</strain>
    </source>
</reference>
<evidence type="ECO:0000313" key="3">
    <source>
        <dbReference type="Proteomes" id="UP000198656"/>
    </source>
</evidence>
<sequence>MSINSTHAETAMVVRYQTGLNAEGQPLIRQKSLAKVKESAALEEVYAVATALFSLLEYPIVEIRRNSSYILTEE</sequence>
<dbReference type="AlphaFoldDB" id="A0A1G7V6C3"/>
<protein>
    <recommendedName>
        <fullName evidence="1">DUF1659 domain-containing protein</fullName>
    </recommendedName>
</protein>
<dbReference type="InterPro" id="IPR012454">
    <property type="entry name" value="DUF1659"/>
</dbReference>
<dbReference type="Pfam" id="PF07872">
    <property type="entry name" value="DUF1659"/>
    <property type="match status" value="1"/>
</dbReference>
<accession>A0A1G7V6C3</accession>